<dbReference type="Proteomes" id="UP000186720">
    <property type="component" value="Unassembled WGS sequence"/>
</dbReference>
<dbReference type="PANTHER" id="PTHR48111:SF40">
    <property type="entry name" value="PHOSPHATE REGULON TRANSCRIPTIONAL REGULATORY PROTEIN PHOB"/>
    <property type="match status" value="1"/>
</dbReference>
<dbReference type="Pfam" id="PF00072">
    <property type="entry name" value="Response_reg"/>
    <property type="match status" value="1"/>
</dbReference>
<keyword evidence="2" id="KW-0902">Two-component regulatory system</keyword>
<dbReference type="SMART" id="SM00448">
    <property type="entry name" value="REC"/>
    <property type="match status" value="1"/>
</dbReference>
<dbReference type="PROSITE" id="PS50110">
    <property type="entry name" value="RESPONSE_REGULATORY"/>
    <property type="match status" value="1"/>
</dbReference>
<dbReference type="InterPro" id="IPR001789">
    <property type="entry name" value="Sig_transdc_resp-reg_receiver"/>
</dbReference>
<dbReference type="EMBL" id="MPPL01000001">
    <property type="protein sequence ID" value="OKS87153.1"/>
    <property type="molecule type" value="Genomic_DNA"/>
</dbReference>
<dbReference type="PANTHER" id="PTHR48111">
    <property type="entry name" value="REGULATOR OF RPOS"/>
    <property type="match status" value="1"/>
</dbReference>
<dbReference type="CDD" id="cd00383">
    <property type="entry name" value="trans_reg_C"/>
    <property type="match status" value="1"/>
</dbReference>
<evidence type="ECO:0000259" key="6">
    <source>
        <dbReference type="PROSITE" id="PS50110"/>
    </source>
</evidence>
<evidence type="ECO:0000313" key="8">
    <source>
        <dbReference type="EMBL" id="OKS87153.1"/>
    </source>
</evidence>
<dbReference type="Gene3D" id="1.10.10.10">
    <property type="entry name" value="Winged helix-like DNA-binding domain superfamily/Winged helix DNA-binding domain"/>
    <property type="match status" value="1"/>
</dbReference>
<dbReference type="OrthoDB" id="9790442at2"/>
<feature type="DNA-binding region" description="OmpR/PhoB-type" evidence="5">
    <location>
        <begin position="137"/>
        <end position="233"/>
    </location>
</feature>
<keyword evidence="9" id="KW-1185">Reference proteome</keyword>
<evidence type="ECO:0000256" key="4">
    <source>
        <dbReference type="PROSITE-ProRule" id="PRU00169"/>
    </source>
</evidence>
<dbReference type="RefSeq" id="WP_074489812.1">
    <property type="nucleotide sequence ID" value="NZ_FPAM01000005.1"/>
</dbReference>
<dbReference type="GO" id="GO:0000156">
    <property type="term" value="F:phosphorelay response regulator activity"/>
    <property type="evidence" value="ECO:0007669"/>
    <property type="project" value="TreeGrafter"/>
</dbReference>
<comment type="caution">
    <text evidence="8">The sequence shown here is derived from an EMBL/GenBank/DDBJ whole genome shotgun (WGS) entry which is preliminary data.</text>
</comment>
<dbReference type="InterPro" id="IPR036388">
    <property type="entry name" value="WH-like_DNA-bd_sf"/>
</dbReference>
<feature type="modified residue" description="4-aspartylphosphate" evidence="4">
    <location>
        <position position="54"/>
    </location>
</feature>
<evidence type="ECO:0000256" key="3">
    <source>
        <dbReference type="ARBA" id="ARBA00023125"/>
    </source>
</evidence>
<protein>
    <recommendedName>
        <fullName evidence="10">Phosphate regulon transcriptional regulatory protein phoB</fullName>
    </recommendedName>
</protein>
<evidence type="ECO:0000313" key="9">
    <source>
        <dbReference type="Proteomes" id="UP000186720"/>
    </source>
</evidence>
<dbReference type="SMART" id="SM00862">
    <property type="entry name" value="Trans_reg_C"/>
    <property type="match status" value="1"/>
</dbReference>
<evidence type="ECO:0000259" key="7">
    <source>
        <dbReference type="PROSITE" id="PS51755"/>
    </source>
</evidence>
<dbReference type="GO" id="GO:0005829">
    <property type="term" value="C:cytosol"/>
    <property type="evidence" value="ECO:0007669"/>
    <property type="project" value="TreeGrafter"/>
</dbReference>
<dbReference type="InterPro" id="IPR011006">
    <property type="entry name" value="CheY-like_superfamily"/>
</dbReference>
<dbReference type="AlphaFoldDB" id="A0A1Q5ZZG0"/>
<sequence length="239" mass="27430">MRKNRLVIIDDHYDVLELLKYNFVKEGYEVKFFFTAVDALKYITNENTDLVVTDWMLPEMDGLELCKNLKLSPATKDIPLVMLTGKNDEIDAVTALEVGADDYLVKPLRVKEMLTRVKKILRRTDAAQLMPARNDGREYLEFGALKIDLISYKVFLNSAVLDLTMGEFKLLELIAKYPGKVFSRNQIIEKINGPQYFATERSTDVQIVGLRKKLGIYKDAIETVRSIGYRFNGNKFELA</sequence>
<dbReference type="InterPro" id="IPR001867">
    <property type="entry name" value="OmpR/PhoB-type_DNA-bd"/>
</dbReference>
<dbReference type="STRING" id="1302689.RG47T_2612"/>
<evidence type="ECO:0008006" key="10">
    <source>
        <dbReference type="Google" id="ProtNLM"/>
    </source>
</evidence>
<dbReference type="SUPFAM" id="SSF46894">
    <property type="entry name" value="C-terminal effector domain of the bipartite response regulators"/>
    <property type="match status" value="1"/>
</dbReference>
<reference evidence="8 9" key="1">
    <citation type="submission" date="2016-11" db="EMBL/GenBank/DDBJ databases">
        <title>Whole Genome Sequencing of Mucilaginibacter polytrichastri RG4-7(T) isolated from the moss sample.</title>
        <authorList>
            <person name="Li Y."/>
        </authorList>
    </citation>
    <scope>NUCLEOTIDE SEQUENCE [LARGE SCALE GENOMIC DNA]</scope>
    <source>
        <strain evidence="8 9">RG4-7</strain>
    </source>
</reference>
<evidence type="ECO:0000256" key="5">
    <source>
        <dbReference type="PROSITE-ProRule" id="PRU01091"/>
    </source>
</evidence>
<dbReference type="InterPro" id="IPR016032">
    <property type="entry name" value="Sig_transdc_resp-reg_C-effctor"/>
</dbReference>
<proteinExistence type="predicted"/>
<dbReference type="Gene3D" id="3.40.50.2300">
    <property type="match status" value="1"/>
</dbReference>
<dbReference type="GO" id="GO:0006355">
    <property type="term" value="P:regulation of DNA-templated transcription"/>
    <property type="evidence" value="ECO:0007669"/>
    <property type="project" value="InterPro"/>
</dbReference>
<name>A0A1Q5ZZG0_9SPHI</name>
<organism evidence="8 9">
    <name type="scientific">Mucilaginibacter polytrichastri</name>
    <dbReference type="NCBI Taxonomy" id="1302689"/>
    <lineage>
        <taxon>Bacteria</taxon>
        <taxon>Pseudomonadati</taxon>
        <taxon>Bacteroidota</taxon>
        <taxon>Sphingobacteriia</taxon>
        <taxon>Sphingobacteriales</taxon>
        <taxon>Sphingobacteriaceae</taxon>
        <taxon>Mucilaginibacter</taxon>
    </lineage>
</organism>
<gene>
    <name evidence="8" type="ORF">RG47T_2612</name>
</gene>
<keyword evidence="1 4" id="KW-0597">Phosphoprotein</keyword>
<feature type="domain" description="Response regulatory" evidence="6">
    <location>
        <begin position="5"/>
        <end position="121"/>
    </location>
</feature>
<feature type="domain" description="OmpR/PhoB-type" evidence="7">
    <location>
        <begin position="137"/>
        <end position="233"/>
    </location>
</feature>
<dbReference type="Pfam" id="PF00486">
    <property type="entry name" value="Trans_reg_C"/>
    <property type="match status" value="1"/>
</dbReference>
<evidence type="ECO:0000256" key="2">
    <source>
        <dbReference type="ARBA" id="ARBA00023012"/>
    </source>
</evidence>
<dbReference type="SUPFAM" id="SSF52172">
    <property type="entry name" value="CheY-like"/>
    <property type="match status" value="1"/>
</dbReference>
<evidence type="ECO:0000256" key="1">
    <source>
        <dbReference type="ARBA" id="ARBA00022553"/>
    </source>
</evidence>
<keyword evidence="3 5" id="KW-0238">DNA-binding</keyword>
<dbReference type="GO" id="GO:0032993">
    <property type="term" value="C:protein-DNA complex"/>
    <property type="evidence" value="ECO:0007669"/>
    <property type="project" value="TreeGrafter"/>
</dbReference>
<dbReference type="PROSITE" id="PS51755">
    <property type="entry name" value="OMPR_PHOB"/>
    <property type="match status" value="1"/>
</dbReference>
<dbReference type="InterPro" id="IPR039420">
    <property type="entry name" value="WalR-like"/>
</dbReference>
<dbReference type="GO" id="GO:0000976">
    <property type="term" value="F:transcription cis-regulatory region binding"/>
    <property type="evidence" value="ECO:0007669"/>
    <property type="project" value="TreeGrafter"/>
</dbReference>
<accession>A0A1Q5ZZG0</accession>